<accession>A0A3S1IUZ2</accession>
<dbReference type="InterPro" id="IPR041669">
    <property type="entry name" value="TetR_C_15"/>
</dbReference>
<gene>
    <name evidence="4" type="ORF">DSM106972_057470</name>
</gene>
<evidence type="ECO:0000256" key="1">
    <source>
        <dbReference type="ARBA" id="ARBA00023125"/>
    </source>
</evidence>
<dbReference type="RefSeq" id="WP_127084006.1">
    <property type="nucleotide sequence ID" value="NZ_RSCL01000015.1"/>
</dbReference>
<dbReference type="PANTHER" id="PTHR30055:SF226">
    <property type="entry name" value="HTH-TYPE TRANSCRIPTIONAL REGULATOR PKSA"/>
    <property type="match status" value="1"/>
</dbReference>
<feature type="DNA-binding region" description="H-T-H motif" evidence="2">
    <location>
        <begin position="38"/>
        <end position="57"/>
    </location>
</feature>
<dbReference type="Pfam" id="PF17918">
    <property type="entry name" value="TetR_C_15"/>
    <property type="match status" value="1"/>
</dbReference>
<dbReference type="InterPro" id="IPR009057">
    <property type="entry name" value="Homeodomain-like_sf"/>
</dbReference>
<dbReference type="Pfam" id="PF00440">
    <property type="entry name" value="TetR_N"/>
    <property type="match status" value="1"/>
</dbReference>
<feature type="domain" description="HTH tetR-type" evidence="3">
    <location>
        <begin position="15"/>
        <end position="75"/>
    </location>
</feature>
<organism evidence="4 5">
    <name type="scientific">Dulcicalothrix desertica PCC 7102</name>
    <dbReference type="NCBI Taxonomy" id="232991"/>
    <lineage>
        <taxon>Bacteria</taxon>
        <taxon>Bacillati</taxon>
        <taxon>Cyanobacteriota</taxon>
        <taxon>Cyanophyceae</taxon>
        <taxon>Nostocales</taxon>
        <taxon>Calotrichaceae</taxon>
        <taxon>Dulcicalothrix</taxon>
    </lineage>
</organism>
<dbReference type="PANTHER" id="PTHR30055">
    <property type="entry name" value="HTH-TYPE TRANSCRIPTIONAL REGULATOR RUTR"/>
    <property type="match status" value="1"/>
</dbReference>
<comment type="caution">
    <text evidence="4">The sequence shown here is derived from an EMBL/GenBank/DDBJ whole genome shotgun (WGS) entry which is preliminary data.</text>
</comment>
<reference evidence="4" key="1">
    <citation type="submission" date="2018-12" db="EMBL/GenBank/DDBJ databases">
        <authorList>
            <person name="Will S."/>
            <person name="Neumann-Schaal M."/>
            <person name="Henke P."/>
        </authorList>
    </citation>
    <scope>NUCLEOTIDE SEQUENCE</scope>
    <source>
        <strain evidence="4">PCC 7102</strain>
    </source>
</reference>
<dbReference type="GO" id="GO:0000976">
    <property type="term" value="F:transcription cis-regulatory region binding"/>
    <property type="evidence" value="ECO:0007669"/>
    <property type="project" value="TreeGrafter"/>
</dbReference>
<reference evidence="4" key="2">
    <citation type="journal article" date="2019" name="Genome Biol. Evol.">
        <title>Day and night: Metabolic profiles and evolutionary relationships of six axenic non-marine cyanobacteria.</title>
        <authorList>
            <person name="Will S.E."/>
            <person name="Henke P."/>
            <person name="Boedeker C."/>
            <person name="Huang S."/>
            <person name="Brinkmann H."/>
            <person name="Rohde M."/>
            <person name="Jarek M."/>
            <person name="Friedl T."/>
            <person name="Seufert S."/>
            <person name="Schumacher M."/>
            <person name="Overmann J."/>
            <person name="Neumann-Schaal M."/>
            <person name="Petersen J."/>
        </authorList>
    </citation>
    <scope>NUCLEOTIDE SEQUENCE [LARGE SCALE GENOMIC DNA]</scope>
    <source>
        <strain evidence="4">PCC 7102</strain>
    </source>
</reference>
<dbReference type="Proteomes" id="UP000271624">
    <property type="component" value="Unassembled WGS sequence"/>
</dbReference>
<dbReference type="PROSITE" id="PS50977">
    <property type="entry name" value="HTH_TETR_2"/>
    <property type="match status" value="1"/>
</dbReference>
<dbReference type="SUPFAM" id="SSF46689">
    <property type="entry name" value="Homeodomain-like"/>
    <property type="match status" value="1"/>
</dbReference>
<evidence type="ECO:0000313" key="4">
    <source>
        <dbReference type="EMBL" id="RUT02827.1"/>
    </source>
</evidence>
<evidence type="ECO:0000256" key="2">
    <source>
        <dbReference type="PROSITE-ProRule" id="PRU00335"/>
    </source>
</evidence>
<protein>
    <submittedName>
        <fullName evidence="4">TetR family transcriptional regulator</fullName>
    </submittedName>
</protein>
<name>A0A3S1IUZ2_9CYAN</name>
<dbReference type="AlphaFoldDB" id="A0A3S1IUZ2"/>
<evidence type="ECO:0000259" key="3">
    <source>
        <dbReference type="PROSITE" id="PS50977"/>
    </source>
</evidence>
<proteinExistence type="predicted"/>
<keyword evidence="1 2" id="KW-0238">DNA-binding</keyword>
<dbReference type="EMBL" id="RSCL01000015">
    <property type="protein sequence ID" value="RUT02827.1"/>
    <property type="molecule type" value="Genomic_DNA"/>
</dbReference>
<sequence>MPEPLRRLPQQARSRLRFNQILDAAALVFEEVGYEMASTELIAVRANTSIGSLYRFFPDKSAILHALGERYASELKDLFVEIFHAKNLGKPLADILNEAVDLCDIFYSNNLAARIIFLQSQAFPQLQTMNRRLDNEIAVIFDTFLALRQPNVEAEQRRLMALMVVEIASALQLFYWNQDEQLRQKIVTETKLVLIRYLEPIF</sequence>
<keyword evidence="5" id="KW-1185">Reference proteome</keyword>
<dbReference type="PRINTS" id="PR00455">
    <property type="entry name" value="HTHTETR"/>
</dbReference>
<dbReference type="InterPro" id="IPR050109">
    <property type="entry name" value="HTH-type_TetR-like_transc_reg"/>
</dbReference>
<evidence type="ECO:0000313" key="5">
    <source>
        <dbReference type="Proteomes" id="UP000271624"/>
    </source>
</evidence>
<dbReference type="OrthoDB" id="9783238at2"/>
<dbReference type="Gene3D" id="1.10.357.10">
    <property type="entry name" value="Tetracycline Repressor, domain 2"/>
    <property type="match status" value="1"/>
</dbReference>
<dbReference type="InterPro" id="IPR001647">
    <property type="entry name" value="HTH_TetR"/>
</dbReference>
<dbReference type="GO" id="GO:0003700">
    <property type="term" value="F:DNA-binding transcription factor activity"/>
    <property type="evidence" value="ECO:0007669"/>
    <property type="project" value="TreeGrafter"/>
</dbReference>